<accession>A0A1I3IZQ2</accession>
<dbReference type="AlphaFoldDB" id="A0A1I3IZQ2"/>
<sequence>MRPKLLLTTRNMAHAAVVVGAGLFISAIPLSSAFAGETASTFVDQAQVQADAQAHQSWRENVRQFAPQAQGCYHASYPNLKWSKVECGPVSGYVSARRKTAHVAQQDAATSVKHAGEQVVGSGYDFSAEAPSGNLISEAVGSFPTVTGVKTEKGAGVAAYGGGGILGANQYTLQLNTNMDGNSAACAGYSGCQSWQQYIVVSDDVNAAGTALTGTTDVFIQTWLENYGQDVDGGNTNICPSGFTDAGADSNGGSGDDCYQNSPATVIAKQLPITALASLTLSGTANSNGTDTATAVYGTEAYSSSTADSNSDIANGWTETEFNVVGNAGGSRADFNTGSSMTVKVALTDGSNSAPTCVGPSNGGTTGETNNLNIGKCTASAGSSSTSPAIQFTQSD</sequence>
<dbReference type="RefSeq" id="WP_091011404.1">
    <property type="nucleotide sequence ID" value="NZ_CP041745.1"/>
</dbReference>
<proteinExistence type="predicted"/>
<dbReference type="Proteomes" id="UP000199548">
    <property type="component" value="Unassembled WGS sequence"/>
</dbReference>
<evidence type="ECO:0000313" key="2">
    <source>
        <dbReference type="Proteomes" id="UP000199548"/>
    </source>
</evidence>
<organism evidence="1 2">
    <name type="scientific">Paraburkholderia megapolitana</name>
    <dbReference type="NCBI Taxonomy" id="420953"/>
    <lineage>
        <taxon>Bacteria</taxon>
        <taxon>Pseudomonadati</taxon>
        <taxon>Pseudomonadota</taxon>
        <taxon>Betaproteobacteria</taxon>
        <taxon>Burkholderiales</taxon>
        <taxon>Burkholderiaceae</taxon>
        <taxon>Paraburkholderia</taxon>
    </lineage>
</organism>
<dbReference type="OrthoDB" id="574668at2"/>
<keyword evidence="2" id="KW-1185">Reference proteome</keyword>
<evidence type="ECO:0000313" key="1">
    <source>
        <dbReference type="EMBL" id="SFI53419.1"/>
    </source>
</evidence>
<reference evidence="1 2" key="1">
    <citation type="submission" date="2016-10" db="EMBL/GenBank/DDBJ databases">
        <authorList>
            <person name="de Groot N.N."/>
        </authorList>
    </citation>
    <scope>NUCLEOTIDE SEQUENCE [LARGE SCALE GENOMIC DNA]</scope>
    <source>
        <strain evidence="1 2">LMG 23650</strain>
    </source>
</reference>
<dbReference type="EMBL" id="FOQU01000003">
    <property type="protein sequence ID" value="SFI53419.1"/>
    <property type="molecule type" value="Genomic_DNA"/>
</dbReference>
<protein>
    <submittedName>
        <fullName evidence="1">Uncharacterized protein</fullName>
    </submittedName>
</protein>
<name>A0A1I3IZQ2_9BURK</name>
<gene>
    <name evidence="1" type="ORF">SAMN05192543_103491</name>
</gene>